<keyword evidence="6" id="KW-1133">Transmembrane helix</keyword>
<gene>
    <name evidence="8" type="ORF">GCM10009727_63250</name>
</gene>
<dbReference type="InterPro" id="IPR015500">
    <property type="entry name" value="Peptidase_S8_subtilisin-rel"/>
</dbReference>
<evidence type="ECO:0000256" key="2">
    <source>
        <dbReference type="ARBA" id="ARBA00022670"/>
    </source>
</evidence>
<keyword evidence="3 5" id="KW-0378">Hydrolase</keyword>
<evidence type="ECO:0000256" key="1">
    <source>
        <dbReference type="ARBA" id="ARBA00011073"/>
    </source>
</evidence>
<keyword evidence="6" id="KW-0812">Transmembrane</keyword>
<keyword evidence="9" id="KW-1185">Reference proteome</keyword>
<protein>
    <recommendedName>
        <fullName evidence="7">Peptidase S8/S53 domain-containing protein</fullName>
    </recommendedName>
</protein>
<dbReference type="PANTHER" id="PTHR43806">
    <property type="entry name" value="PEPTIDASE S8"/>
    <property type="match status" value="1"/>
</dbReference>
<keyword evidence="6" id="KW-0472">Membrane</keyword>
<keyword evidence="2 5" id="KW-0645">Protease</keyword>
<evidence type="ECO:0000313" key="8">
    <source>
        <dbReference type="EMBL" id="GAA2155382.1"/>
    </source>
</evidence>
<feature type="active site" description="Charge relay system" evidence="5">
    <location>
        <position position="242"/>
    </location>
</feature>
<feature type="transmembrane region" description="Helical" evidence="6">
    <location>
        <begin position="350"/>
        <end position="371"/>
    </location>
</feature>
<comment type="caution">
    <text evidence="8">The sequence shown here is derived from an EMBL/GenBank/DDBJ whole genome shotgun (WGS) entry which is preliminary data.</text>
</comment>
<proteinExistence type="inferred from homology"/>
<evidence type="ECO:0000256" key="4">
    <source>
        <dbReference type="ARBA" id="ARBA00022825"/>
    </source>
</evidence>
<dbReference type="InterPro" id="IPR000209">
    <property type="entry name" value="Peptidase_S8/S53_dom"/>
</dbReference>
<dbReference type="Pfam" id="PF00082">
    <property type="entry name" value="Peptidase_S8"/>
    <property type="match status" value="1"/>
</dbReference>
<dbReference type="InterPro" id="IPR050131">
    <property type="entry name" value="Peptidase_S8_subtilisin-like"/>
</dbReference>
<dbReference type="Proteomes" id="UP001501020">
    <property type="component" value="Unassembled WGS sequence"/>
</dbReference>
<dbReference type="PRINTS" id="PR00723">
    <property type="entry name" value="SUBTILISIN"/>
</dbReference>
<evidence type="ECO:0000259" key="7">
    <source>
        <dbReference type="Pfam" id="PF00082"/>
    </source>
</evidence>
<dbReference type="InterPro" id="IPR036852">
    <property type="entry name" value="Peptidase_S8/S53_dom_sf"/>
</dbReference>
<comment type="similarity">
    <text evidence="1 5">Belongs to the peptidase S8 family.</text>
</comment>
<reference evidence="9" key="1">
    <citation type="journal article" date="2019" name="Int. J. Syst. Evol. Microbiol.">
        <title>The Global Catalogue of Microorganisms (GCM) 10K type strain sequencing project: providing services to taxonomists for standard genome sequencing and annotation.</title>
        <authorList>
            <consortium name="The Broad Institute Genomics Platform"/>
            <consortium name="The Broad Institute Genome Sequencing Center for Infectious Disease"/>
            <person name="Wu L."/>
            <person name="Ma J."/>
        </authorList>
    </citation>
    <scope>NUCLEOTIDE SEQUENCE [LARGE SCALE GENOMIC DNA]</scope>
    <source>
        <strain evidence="9">JCM 13850</strain>
    </source>
</reference>
<dbReference type="EMBL" id="BAAAMR010000068">
    <property type="protein sequence ID" value="GAA2155382.1"/>
    <property type="molecule type" value="Genomic_DNA"/>
</dbReference>
<name>A0ABP5LWH6_9ACTN</name>
<feature type="active site" description="Charge relay system" evidence="5">
    <location>
        <position position="47"/>
    </location>
</feature>
<accession>A0ABP5LWH6</accession>
<evidence type="ECO:0000313" key="9">
    <source>
        <dbReference type="Proteomes" id="UP001501020"/>
    </source>
</evidence>
<sequence length="383" mass="39415">MTYGATASIAFAAPTPRADEWWFHAWSVQGKVWPLSRGSGVTVAVIDTGVNAKLPELSGAVLPGLDTVGGRTGGQVDFDKPGHGTAMAALIAGQGGGTTDFTGLAPEAKIMPVRLLDRSEGDWVTPISQGIKYAVDHGAKVVNMSIGQQAFQCPEELQDSIGYAIQHDVVLVAPAGNEGPTGNAPEIPARCPGVLTVGAVTKESKAWSGSVPHNYVTLAAPGAQMGAVGKDGTYYPHSQGTSGAAALTSAAIALIRAHNPTMSGRTVVQRLIATAMRIGDKKWNPKTGFGVILVRGAMDPGNYSVSANAPNPVYAAFDKWKASTYRAPSRPLATAKPKTVHSGGVATSTIVAGVAAALLVVGGLITGLLVLSRRRGLGRTSHL</sequence>
<dbReference type="PROSITE" id="PS51892">
    <property type="entry name" value="SUBTILASE"/>
    <property type="match status" value="1"/>
</dbReference>
<dbReference type="PANTHER" id="PTHR43806:SF11">
    <property type="entry name" value="CEREVISIN-RELATED"/>
    <property type="match status" value="1"/>
</dbReference>
<evidence type="ECO:0000256" key="3">
    <source>
        <dbReference type="ARBA" id="ARBA00022801"/>
    </source>
</evidence>
<feature type="active site" description="Charge relay system" evidence="5">
    <location>
        <position position="83"/>
    </location>
</feature>
<organism evidence="8 9">
    <name type="scientific">Actinomadura napierensis</name>
    <dbReference type="NCBI Taxonomy" id="267854"/>
    <lineage>
        <taxon>Bacteria</taxon>
        <taxon>Bacillati</taxon>
        <taxon>Actinomycetota</taxon>
        <taxon>Actinomycetes</taxon>
        <taxon>Streptosporangiales</taxon>
        <taxon>Thermomonosporaceae</taxon>
        <taxon>Actinomadura</taxon>
    </lineage>
</organism>
<dbReference type="SUPFAM" id="SSF52743">
    <property type="entry name" value="Subtilisin-like"/>
    <property type="match status" value="1"/>
</dbReference>
<keyword evidence="4 5" id="KW-0720">Serine protease</keyword>
<dbReference type="Gene3D" id="3.40.50.200">
    <property type="entry name" value="Peptidase S8/S53 domain"/>
    <property type="match status" value="1"/>
</dbReference>
<evidence type="ECO:0000256" key="5">
    <source>
        <dbReference type="PROSITE-ProRule" id="PRU01240"/>
    </source>
</evidence>
<feature type="domain" description="Peptidase S8/S53" evidence="7">
    <location>
        <begin position="38"/>
        <end position="290"/>
    </location>
</feature>
<evidence type="ECO:0000256" key="6">
    <source>
        <dbReference type="SAM" id="Phobius"/>
    </source>
</evidence>